<protein>
    <submittedName>
        <fullName evidence="3">Uncharacterized protein</fullName>
    </submittedName>
</protein>
<comment type="caution">
    <text evidence="3">The sequence shown here is derived from an EMBL/GenBank/DDBJ whole genome shotgun (WGS) entry which is preliminary data.</text>
</comment>
<dbReference type="EMBL" id="LGUA01000465">
    <property type="protein sequence ID" value="OAX81491.1"/>
    <property type="molecule type" value="Genomic_DNA"/>
</dbReference>
<evidence type="ECO:0000256" key="1">
    <source>
        <dbReference type="SAM" id="MobiDB-lite"/>
    </source>
</evidence>
<feature type="region of interest" description="Disordered" evidence="1">
    <location>
        <begin position="188"/>
        <end position="224"/>
    </location>
</feature>
<dbReference type="Proteomes" id="UP000091918">
    <property type="component" value="Unassembled WGS sequence"/>
</dbReference>
<keyword evidence="2" id="KW-0472">Membrane</keyword>
<evidence type="ECO:0000313" key="3">
    <source>
        <dbReference type="EMBL" id="OAX81491.1"/>
    </source>
</evidence>
<keyword evidence="4" id="KW-1185">Reference proteome</keyword>
<dbReference type="OrthoDB" id="5382170at2759"/>
<feature type="transmembrane region" description="Helical" evidence="2">
    <location>
        <begin position="235"/>
        <end position="253"/>
    </location>
</feature>
<evidence type="ECO:0000313" key="4">
    <source>
        <dbReference type="Proteomes" id="UP000091918"/>
    </source>
</evidence>
<keyword evidence="2" id="KW-0812">Transmembrane</keyword>
<organism evidence="3 4">
    <name type="scientific">Emergomyces africanus</name>
    <dbReference type="NCBI Taxonomy" id="1955775"/>
    <lineage>
        <taxon>Eukaryota</taxon>
        <taxon>Fungi</taxon>
        <taxon>Dikarya</taxon>
        <taxon>Ascomycota</taxon>
        <taxon>Pezizomycotina</taxon>
        <taxon>Eurotiomycetes</taxon>
        <taxon>Eurotiomycetidae</taxon>
        <taxon>Onygenales</taxon>
        <taxon>Ajellomycetaceae</taxon>
        <taxon>Emergomyces</taxon>
    </lineage>
</organism>
<sequence length="254" mass="26329">MSLTLKQPIQFDYGFNVSVPNDATFTIDLGDVNNSTTKGFDRTKFSSLPYQAQTSTGLEFNISFRPEILLGVSSLVGATTGGVGAFFNIPSITVTVDQIDNVDGKCNPLPASPSLPGDDDNEYRVPTLEDLVGNFTNIVPTVELNVGVVAELEIGVGALQKKLQAEHTIASKVFTLPTACLAFNKEKKSFASPTPPPPPPPPPGAGGPGAGPGGAAQPVEGTGGARRAIGDGTEIFMVLWGSVFAVTLAVVGVL</sequence>
<feature type="compositionally biased region" description="Pro residues" evidence="1">
    <location>
        <begin position="193"/>
        <end position="205"/>
    </location>
</feature>
<dbReference type="STRING" id="1658172.A0A1B7NXJ5"/>
<keyword evidence="2" id="KW-1133">Transmembrane helix</keyword>
<accession>A0A1B7NXJ5</accession>
<dbReference type="AlphaFoldDB" id="A0A1B7NXJ5"/>
<reference evidence="3 4" key="1">
    <citation type="submission" date="2015-07" db="EMBL/GenBank/DDBJ databases">
        <title>Emmonsia species relationships and genome sequence.</title>
        <authorList>
            <person name="Cuomo C.A."/>
            <person name="Schwartz I.S."/>
            <person name="Kenyon C."/>
            <person name="de Hoog G.S."/>
            <person name="Govender N.P."/>
            <person name="Botha A."/>
            <person name="Moreno L."/>
            <person name="de Vries M."/>
            <person name="Munoz J.F."/>
            <person name="Stielow J.B."/>
        </authorList>
    </citation>
    <scope>NUCLEOTIDE SEQUENCE [LARGE SCALE GENOMIC DNA]</scope>
    <source>
        <strain evidence="3 4">CBS 136260</strain>
    </source>
</reference>
<gene>
    <name evidence="3" type="ORF">ACJ72_04163</name>
</gene>
<name>A0A1B7NXJ5_9EURO</name>
<evidence type="ECO:0000256" key="2">
    <source>
        <dbReference type="SAM" id="Phobius"/>
    </source>
</evidence>
<proteinExistence type="predicted"/>